<dbReference type="Pfam" id="PF25004">
    <property type="entry name" value="DUF7782"/>
    <property type="match status" value="1"/>
</dbReference>
<dbReference type="InterPro" id="IPR055487">
    <property type="entry name" value="DUF7059"/>
</dbReference>
<dbReference type="GO" id="GO:0008757">
    <property type="term" value="F:S-adenosylmethionine-dependent methyltransferase activity"/>
    <property type="evidence" value="ECO:0007669"/>
    <property type="project" value="TreeGrafter"/>
</dbReference>
<dbReference type="AlphaFoldDB" id="A0A849AEL5"/>
<evidence type="ECO:0000259" key="5">
    <source>
        <dbReference type="Pfam" id="PF05175"/>
    </source>
</evidence>
<evidence type="ECO:0000259" key="7">
    <source>
        <dbReference type="Pfam" id="PF25004"/>
    </source>
</evidence>
<evidence type="ECO:0000313" key="8">
    <source>
        <dbReference type="EMBL" id="NNG38016.1"/>
    </source>
</evidence>
<comment type="caution">
    <text evidence="8">The sequence shown here is derived from an EMBL/GenBank/DDBJ whole genome shotgun (WGS) entry which is preliminary data.</text>
</comment>
<dbReference type="GO" id="GO:0003676">
    <property type="term" value="F:nucleic acid binding"/>
    <property type="evidence" value="ECO:0007669"/>
    <property type="project" value="InterPro"/>
</dbReference>
<dbReference type="EMBL" id="JABENB010000001">
    <property type="protein sequence ID" value="NNG38016.1"/>
    <property type="molecule type" value="Genomic_DNA"/>
</dbReference>
<dbReference type="PANTHER" id="PTHR45875:SF1">
    <property type="entry name" value="METHYLTRANSFERASE N6AMT1"/>
    <property type="match status" value="1"/>
</dbReference>
<sequence length="503" mass="53664">MPPDASPAPPPLTDDPAALRRALVAAGFTTDGIAELLGPLPSAALHREQRLPADLVTRETDSPIATLVRLFALGLPVTVRQLDRALAGWDTRRLAAAGLVRVDGSRVTAAYDLRPYGDEQHEWWVASDLSEVMTGQPLPVDHVLGIGGASTTLASWTPRRRVGRALDLGTGCGVQSLHLAGHAEQIVATDTSARALEIAGWNAALNGDRWDLRRGDLFAPVGDERFELIVSNPPFVITPRVAGVPTYEYRDGGRVGHGIVQTLIAQLPDHLAPGGVAQLLANWEVPTGGDWRQVVGDWFAGTGLDAWVVQRDTQDPAEYAELWAGDGGHRAGATGFEEMYAAWLADFKSRDIGTIGFGVITVQRPETARKPWLDLVEITGPVQSPMGPAIDAGLRARTWLAEAGDDGLLDARLRVADDVTEERHGRPGADDPSVIVIRQGGGLRRAFQVDTAVAAYVSVADGELTVRQALDAIATLLEVSPDALIADALPVLRDLVADGLLVR</sequence>
<keyword evidence="4" id="KW-0949">S-adenosyl-L-methionine</keyword>
<dbReference type="GO" id="GO:0008276">
    <property type="term" value="F:protein methyltransferase activity"/>
    <property type="evidence" value="ECO:0007669"/>
    <property type="project" value="TreeGrafter"/>
</dbReference>
<dbReference type="GO" id="GO:0032259">
    <property type="term" value="P:methylation"/>
    <property type="evidence" value="ECO:0007669"/>
    <property type="project" value="UniProtKB-KW"/>
</dbReference>
<comment type="similarity">
    <text evidence="1">Belongs to the eukaryotic/archaeal PrmC-related family.</text>
</comment>
<dbReference type="Pfam" id="PF23186">
    <property type="entry name" value="DUF7059"/>
    <property type="match status" value="1"/>
</dbReference>
<dbReference type="InterPro" id="IPR007848">
    <property type="entry name" value="Small_mtfrase_dom"/>
</dbReference>
<name>A0A849AEL5_9MICO</name>
<proteinExistence type="inferred from homology"/>
<dbReference type="RefSeq" id="WP_171151404.1">
    <property type="nucleotide sequence ID" value="NZ_JABENB010000001.1"/>
</dbReference>
<dbReference type="Pfam" id="PF05175">
    <property type="entry name" value="MTS"/>
    <property type="match status" value="1"/>
</dbReference>
<evidence type="ECO:0000259" key="6">
    <source>
        <dbReference type="Pfam" id="PF23186"/>
    </source>
</evidence>
<evidence type="ECO:0000256" key="3">
    <source>
        <dbReference type="ARBA" id="ARBA00022679"/>
    </source>
</evidence>
<gene>
    <name evidence="8" type="ORF">HJ588_01830</name>
</gene>
<evidence type="ECO:0000256" key="2">
    <source>
        <dbReference type="ARBA" id="ARBA00022603"/>
    </source>
</evidence>
<evidence type="ECO:0000256" key="1">
    <source>
        <dbReference type="ARBA" id="ARBA00006149"/>
    </source>
</evidence>
<feature type="domain" description="DUF7059" evidence="6">
    <location>
        <begin position="25"/>
        <end position="110"/>
    </location>
</feature>
<dbReference type="InterPro" id="IPR029063">
    <property type="entry name" value="SAM-dependent_MTases_sf"/>
</dbReference>
<feature type="domain" description="Methyltransferase small" evidence="5">
    <location>
        <begin position="149"/>
        <end position="286"/>
    </location>
</feature>
<keyword evidence="2 8" id="KW-0489">Methyltransferase</keyword>
<dbReference type="PANTHER" id="PTHR45875">
    <property type="entry name" value="METHYLTRANSFERASE N6AMT1"/>
    <property type="match status" value="1"/>
</dbReference>
<dbReference type="GO" id="GO:0008170">
    <property type="term" value="F:N-methyltransferase activity"/>
    <property type="evidence" value="ECO:0007669"/>
    <property type="project" value="UniProtKB-ARBA"/>
</dbReference>
<dbReference type="CDD" id="cd02440">
    <property type="entry name" value="AdoMet_MTases"/>
    <property type="match status" value="1"/>
</dbReference>
<dbReference type="PROSITE" id="PS00092">
    <property type="entry name" value="N6_MTASE"/>
    <property type="match status" value="1"/>
</dbReference>
<dbReference type="InterPro" id="IPR056684">
    <property type="entry name" value="DUF7782"/>
</dbReference>
<dbReference type="SUPFAM" id="SSF53335">
    <property type="entry name" value="S-adenosyl-L-methionine-dependent methyltransferases"/>
    <property type="match status" value="1"/>
</dbReference>
<dbReference type="InterPro" id="IPR002052">
    <property type="entry name" value="DNA_methylase_N6_adenine_CS"/>
</dbReference>
<organism evidence="8 9">
    <name type="scientific">Flexivirga aerilata</name>
    <dbReference type="NCBI Taxonomy" id="1656889"/>
    <lineage>
        <taxon>Bacteria</taxon>
        <taxon>Bacillati</taxon>
        <taxon>Actinomycetota</taxon>
        <taxon>Actinomycetes</taxon>
        <taxon>Micrococcales</taxon>
        <taxon>Dermacoccaceae</taxon>
        <taxon>Flexivirga</taxon>
    </lineage>
</organism>
<feature type="domain" description="DUF7782" evidence="7">
    <location>
        <begin position="395"/>
        <end position="502"/>
    </location>
</feature>
<accession>A0A849AEL5</accession>
<keyword evidence="9" id="KW-1185">Reference proteome</keyword>
<protein>
    <submittedName>
        <fullName evidence="8">Methyltransferase</fullName>
    </submittedName>
</protein>
<dbReference type="InterPro" id="IPR052190">
    <property type="entry name" value="Euk-Arch_PrmC-MTase"/>
</dbReference>
<dbReference type="Gene3D" id="3.40.50.150">
    <property type="entry name" value="Vaccinia Virus protein VP39"/>
    <property type="match status" value="1"/>
</dbReference>
<keyword evidence="3 8" id="KW-0808">Transferase</keyword>
<evidence type="ECO:0000256" key="4">
    <source>
        <dbReference type="ARBA" id="ARBA00022691"/>
    </source>
</evidence>
<dbReference type="GO" id="GO:0035657">
    <property type="term" value="C:eRF1 methyltransferase complex"/>
    <property type="evidence" value="ECO:0007669"/>
    <property type="project" value="TreeGrafter"/>
</dbReference>
<dbReference type="Proteomes" id="UP000557772">
    <property type="component" value="Unassembled WGS sequence"/>
</dbReference>
<evidence type="ECO:0000313" key="9">
    <source>
        <dbReference type="Proteomes" id="UP000557772"/>
    </source>
</evidence>
<reference evidence="8 9" key="1">
    <citation type="submission" date="2020-05" db="EMBL/GenBank/DDBJ databases">
        <title>Flexivirga sp. ID2601S isolated from air conditioner.</title>
        <authorList>
            <person name="Kim D.H."/>
        </authorList>
    </citation>
    <scope>NUCLEOTIDE SEQUENCE [LARGE SCALE GENOMIC DNA]</scope>
    <source>
        <strain evidence="8 9">ID2601S</strain>
    </source>
</reference>